<evidence type="ECO:0000313" key="3">
    <source>
        <dbReference type="EMBL" id="SHL21772.1"/>
    </source>
</evidence>
<dbReference type="OrthoDB" id="9846921at2"/>
<name>A0A1M6YUM0_9ACTN</name>
<protein>
    <recommendedName>
        <fullName evidence="5">Lipoprotein</fullName>
    </recommendedName>
</protein>
<evidence type="ECO:0000313" key="4">
    <source>
        <dbReference type="Proteomes" id="UP000184111"/>
    </source>
</evidence>
<sequence length="161" mass="16471">MTSRYHRGAALLLAAVPLLALTACSGASHASPAPPPATKHTAQRGTAPAEPDLHEAARPALALVGEWIPEDFTDAPTSSGYFWASAPATGVDDRAPGRHLLQIACSGNGGIVVQMTAHAPYKKVTCGDKATGFPYTGAISAYVGGAAANRGIVAWRILNAT</sequence>
<keyword evidence="2" id="KW-0732">Signal</keyword>
<feature type="chain" id="PRO_5009923013" description="Lipoprotein" evidence="2">
    <location>
        <begin position="31"/>
        <end position="161"/>
    </location>
</feature>
<dbReference type="AlphaFoldDB" id="A0A1M6YUM0"/>
<dbReference type="RefSeq" id="WP_073494831.1">
    <property type="nucleotide sequence ID" value="NZ_FRBI01000003.1"/>
</dbReference>
<keyword evidence="4" id="KW-1185">Reference proteome</keyword>
<dbReference type="Proteomes" id="UP000184111">
    <property type="component" value="Unassembled WGS sequence"/>
</dbReference>
<dbReference type="EMBL" id="FRBI01000003">
    <property type="protein sequence ID" value="SHL21772.1"/>
    <property type="molecule type" value="Genomic_DNA"/>
</dbReference>
<organism evidence="3 4">
    <name type="scientific">Actinacidiphila paucisporea</name>
    <dbReference type="NCBI Taxonomy" id="310782"/>
    <lineage>
        <taxon>Bacteria</taxon>
        <taxon>Bacillati</taxon>
        <taxon>Actinomycetota</taxon>
        <taxon>Actinomycetes</taxon>
        <taxon>Kitasatosporales</taxon>
        <taxon>Streptomycetaceae</taxon>
        <taxon>Actinacidiphila</taxon>
    </lineage>
</organism>
<evidence type="ECO:0000256" key="1">
    <source>
        <dbReference type="SAM" id="MobiDB-lite"/>
    </source>
</evidence>
<dbReference type="PROSITE" id="PS51257">
    <property type="entry name" value="PROKAR_LIPOPROTEIN"/>
    <property type="match status" value="1"/>
</dbReference>
<evidence type="ECO:0000256" key="2">
    <source>
        <dbReference type="SAM" id="SignalP"/>
    </source>
</evidence>
<reference evidence="3 4" key="1">
    <citation type="submission" date="2016-11" db="EMBL/GenBank/DDBJ databases">
        <authorList>
            <person name="Jaros S."/>
            <person name="Januszkiewicz K."/>
            <person name="Wedrychowicz H."/>
        </authorList>
    </citation>
    <scope>NUCLEOTIDE SEQUENCE [LARGE SCALE GENOMIC DNA]</scope>
    <source>
        <strain evidence="3 4">CGMCC 4.2025</strain>
    </source>
</reference>
<accession>A0A1M6YUM0</accession>
<gene>
    <name evidence="3" type="ORF">SAMN05216499_103123</name>
</gene>
<feature type="region of interest" description="Disordered" evidence="1">
    <location>
        <begin position="27"/>
        <end position="50"/>
    </location>
</feature>
<feature type="signal peptide" evidence="2">
    <location>
        <begin position="1"/>
        <end position="30"/>
    </location>
</feature>
<proteinExistence type="predicted"/>
<evidence type="ECO:0008006" key="5">
    <source>
        <dbReference type="Google" id="ProtNLM"/>
    </source>
</evidence>